<dbReference type="EMBL" id="LR797111">
    <property type="protein sequence ID" value="CAB4187439.1"/>
    <property type="molecule type" value="Genomic_DNA"/>
</dbReference>
<reference evidence="1" key="1">
    <citation type="submission" date="2020-05" db="EMBL/GenBank/DDBJ databases">
        <authorList>
            <person name="Chiriac C."/>
            <person name="Salcher M."/>
            <person name="Ghai R."/>
            <person name="Kavagutti S V."/>
        </authorList>
    </citation>
    <scope>NUCLEOTIDE SEQUENCE</scope>
</reference>
<dbReference type="InterPro" id="IPR029044">
    <property type="entry name" value="Nucleotide-diphossugar_trans"/>
</dbReference>
<dbReference type="Gene3D" id="3.90.550.10">
    <property type="entry name" value="Spore Coat Polysaccharide Biosynthesis Protein SpsA, Chain A"/>
    <property type="match status" value="1"/>
</dbReference>
<organism evidence="1">
    <name type="scientific">uncultured Caudovirales phage</name>
    <dbReference type="NCBI Taxonomy" id="2100421"/>
    <lineage>
        <taxon>Viruses</taxon>
        <taxon>Duplodnaviria</taxon>
        <taxon>Heunggongvirae</taxon>
        <taxon>Uroviricota</taxon>
        <taxon>Caudoviricetes</taxon>
        <taxon>Peduoviridae</taxon>
        <taxon>Maltschvirus</taxon>
        <taxon>Maltschvirus maltsch</taxon>
    </lineage>
</organism>
<proteinExistence type="predicted"/>
<evidence type="ECO:0000313" key="1">
    <source>
        <dbReference type="EMBL" id="CAB4187439.1"/>
    </source>
</evidence>
<protein>
    <recommendedName>
        <fullName evidence="2">Glyco_tranf_GTA_type domain containing protein</fullName>
    </recommendedName>
</protein>
<accession>A0A6J5QRW8</accession>
<dbReference type="SUPFAM" id="SSF53448">
    <property type="entry name" value="Nucleotide-diphospho-sugar transferases"/>
    <property type="match status" value="1"/>
</dbReference>
<gene>
    <name evidence="1" type="ORF">UFOVP1155_26</name>
</gene>
<name>A0A6J5QRW8_9CAUD</name>
<sequence length="272" mass="30532">MEEKDKLELHCEINNIDRRATIVSPPTFPSHALKDEPTKRVVFCIPTISKPYQVCLDSLEASIPLIQSAGWTDFMITLIGCPYISAARSMMLRKALDAKADVIVFIDHDLSWEPENLLKLIETEGDVVAGTYRFKGNPEEYMGALFQGIGGVPIVREDGCIKAHSVPAGFLKVTRQGVNKFIDAYPELTYGEKCSPMIDLFNHGTIDHTWYGEDYAFAKRWRDKCGDVWLIPDLNLDHHSGDGTVYKGNFHVYLRQQPGGDLDPDRVINNGS</sequence>
<evidence type="ECO:0008006" key="2">
    <source>
        <dbReference type="Google" id="ProtNLM"/>
    </source>
</evidence>